<protein>
    <submittedName>
        <fullName evidence="2">Uncharacterized protein</fullName>
    </submittedName>
</protein>
<reference evidence="2 3" key="1">
    <citation type="submission" date="2018-12" db="EMBL/GenBank/DDBJ databases">
        <authorList>
            <consortium name="Pathogen Informatics"/>
        </authorList>
    </citation>
    <scope>NUCLEOTIDE SEQUENCE [LARGE SCALE GENOMIC DNA]</scope>
    <source>
        <strain evidence="2 3">NCTC10485</strain>
    </source>
</reference>
<feature type="signal peptide" evidence="1">
    <location>
        <begin position="1"/>
        <end position="27"/>
    </location>
</feature>
<proteinExistence type="predicted"/>
<evidence type="ECO:0000313" key="2">
    <source>
        <dbReference type="EMBL" id="VEG50776.1"/>
    </source>
</evidence>
<evidence type="ECO:0000313" key="3">
    <source>
        <dbReference type="Proteomes" id="UP000282551"/>
    </source>
</evidence>
<dbReference type="AlphaFoldDB" id="A0A448IE81"/>
<dbReference type="RefSeq" id="WP_126336388.1">
    <property type="nucleotide sequence ID" value="NZ_AP022604.1"/>
</dbReference>
<name>A0A448IE81_MYCCI</name>
<keyword evidence="1" id="KW-0732">Signal</keyword>
<dbReference type="Proteomes" id="UP000282551">
    <property type="component" value="Chromosome"/>
</dbReference>
<accession>A0A448IE81</accession>
<dbReference type="OrthoDB" id="4750653at2"/>
<feature type="chain" id="PRO_5019490622" evidence="1">
    <location>
        <begin position="28"/>
        <end position="72"/>
    </location>
</feature>
<organism evidence="2 3">
    <name type="scientific">Mycolicibacterium chitae</name>
    <name type="common">Mycobacterium chitae</name>
    <dbReference type="NCBI Taxonomy" id="1792"/>
    <lineage>
        <taxon>Bacteria</taxon>
        <taxon>Bacillati</taxon>
        <taxon>Actinomycetota</taxon>
        <taxon>Actinomycetes</taxon>
        <taxon>Mycobacteriales</taxon>
        <taxon>Mycobacteriaceae</taxon>
        <taxon>Mycolicibacterium</taxon>
    </lineage>
</organism>
<gene>
    <name evidence="2" type="ORF">NCTC10485_05096</name>
</gene>
<evidence type="ECO:0000256" key="1">
    <source>
        <dbReference type="SAM" id="SignalP"/>
    </source>
</evidence>
<keyword evidence="3" id="KW-1185">Reference proteome</keyword>
<sequence>MKRFGAAGLVAGMVTAALVGFSGTAQAYDDPGSSLRDRDAGIYRGDSNNPWRHWIVPRVKVPEVDNTVRTSP</sequence>
<dbReference type="EMBL" id="LR134355">
    <property type="protein sequence ID" value="VEG50776.1"/>
    <property type="molecule type" value="Genomic_DNA"/>
</dbReference>